<dbReference type="EMBL" id="JAERRK010000006">
    <property type="protein sequence ID" value="MBL1083162.1"/>
    <property type="molecule type" value="Genomic_DNA"/>
</dbReference>
<evidence type="ECO:0000256" key="11">
    <source>
        <dbReference type="RuleBase" id="RU004386"/>
    </source>
</evidence>
<dbReference type="InterPro" id="IPR001948">
    <property type="entry name" value="Peptidase_M18"/>
</dbReference>
<organism evidence="13 14">
    <name type="scientific">Streptomyces actinomycinicus</name>
    <dbReference type="NCBI Taxonomy" id="1695166"/>
    <lineage>
        <taxon>Bacteria</taxon>
        <taxon>Bacillati</taxon>
        <taxon>Actinomycetota</taxon>
        <taxon>Actinomycetes</taxon>
        <taxon>Kitasatosporales</taxon>
        <taxon>Streptomycetaceae</taxon>
        <taxon>Streptomyces</taxon>
    </lineage>
</organism>
<evidence type="ECO:0000256" key="3">
    <source>
        <dbReference type="ARBA" id="ARBA00014897"/>
    </source>
</evidence>
<evidence type="ECO:0000313" key="14">
    <source>
        <dbReference type="Proteomes" id="UP000661858"/>
    </source>
</evidence>
<protein>
    <recommendedName>
        <fullName evidence="3 10">Probable M18 family aminopeptidase 2</fullName>
        <ecNumber evidence="10">3.4.11.-</ecNumber>
    </recommendedName>
</protein>
<dbReference type="EC" id="3.4.11.-" evidence="10"/>
<dbReference type="Gene3D" id="2.30.250.10">
    <property type="entry name" value="Aminopeptidase i, Domain 2"/>
    <property type="match status" value="1"/>
</dbReference>
<keyword evidence="7 10" id="KW-0378">Hydrolase</keyword>
<dbReference type="Gene3D" id="3.40.630.10">
    <property type="entry name" value="Zn peptidases"/>
    <property type="match status" value="1"/>
</dbReference>
<evidence type="ECO:0000256" key="7">
    <source>
        <dbReference type="ARBA" id="ARBA00022801"/>
    </source>
</evidence>
<dbReference type="InterPro" id="IPR023358">
    <property type="entry name" value="Peptidase_M18_dom2"/>
</dbReference>
<feature type="binding site" evidence="10">
    <location>
        <position position="86"/>
    </location>
    <ligand>
        <name>Zn(2+)</name>
        <dbReference type="ChEBI" id="CHEBI:29105"/>
    </ligand>
</feature>
<dbReference type="GO" id="GO:0008270">
    <property type="term" value="F:zinc ion binding"/>
    <property type="evidence" value="ECO:0007669"/>
    <property type="project" value="UniProtKB-UniRule"/>
</dbReference>
<keyword evidence="9 10" id="KW-0482">Metalloprotease</keyword>
<accession>A0A937EIT3</accession>
<evidence type="ECO:0000256" key="5">
    <source>
        <dbReference type="ARBA" id="ARBA00022670"/>
    </source>
</evidence>
<dbReference type="RefSeq" id="WP_201835612.1">
    <property type="nucleotide sequence ID" value="NZ_JAERRK010000006.1"/>
</dbReference>
<comment type="similarity">
    <text evidence="2 10 11">Belongs to the peptidase M18 family.</text>
</comment>
<dbReference type="PANTHER" id="PTHR28570:SF3">
    <property type="entry name" value="ASPARTYL AMINOPEPTIDASE"/>
    <property type="match status" value="1"/>
</dbReference>
<keyword evidence="8 10" id="KW-0862">Zinc</keyword>
<keyword evidence="6 10" id="KW-0479">Metal-binding</keyword>
<feature type="binding site" evidence="10">
    <location>
        <position position="157"/>
    </location>
    <ligand>
        <name>Zn(2+)</name>
        <dbReference type="ChEBI" id="CHEBI:29105"/>
    </ligand>
</feature>
<evidence type="ECO:0000256" key="2">
    <source>
        <dbReference type="ARBA" id="ARBA00008290"/>
    </source>
</evidence>
<keyword evidence="14" id="KW-1185">Reference proteome</keyword>
<keyword evidence="4 10" id="KW-0031">Aminopeptidase</keyword>
<comment type="caution">
    <text evidence="13">The sequence shown here is derived from an EMBL/GenBank/DDBJ whole genome shotgun (WGS) entry which is preliminary data.</text>
</comment>
<proteinExistence type="inferred from homology"/>
<dbReference type="SUPFAM" id="SSF101821">
    <property type="entry name" value="Aminopeptidase/glucanase lid domain"/>
    <property type="match status" value="1"/>
</dbReference>
<dbReference type="GO" id="GO:0006508">
    <property type="term" value="P:proteolysis"/>
    <property type="evidence" value="ECO:0007669"/>
    <property type="project" value="UniProtKB-UniRule"/>
</dbReference>
<reference evidence="13" key="1">
    <citation type="submission" date="2021-01" db="EMBL/GenBank/DDBJ databases">
        <title>WGS of actinomycetes isolated from Thailand.</title>
        <authorList>
            <person name="Thawai C."/>
        </authorList>
    </citation>
    <scope>NUCLEOTIDE SEQUENCE</scope>
    <source>
        <strain evidence="13">RCU-197</strain>
    </source>
</reference>
<dbReference type="AlphaFoldDB" id="A0A937EIT3"/>
<dbReference type="NCBIfam" id="NF002759">
    <property type="entry name" value="PRK02813.1"/>
    <property type="match status" value="1"/>
</dbReference>
<evidence type="ECO:0000256" key="1">
    <source>
        <dbReference type="ARBA" id="ARBA00001947"/>
    </source>
</evidence>
<evidence type="ECO:0000313" key="13">
    <source>
        <dbReference type="EMBL" id="MBL1083162.1"/>
    </source>
</evidence>
<dbReference type="CDD" id="cd05658">
    <property type="entry name" value="M18_DAP"/>
    <property type="match status" value="1"/>
</dbReference>
<name>A0A937EIT3_9ACTN</name>
<evidence type="ECO:0000256" key="4">
    <source>
        <dbReference type="ARBA" id="ARBA00022438"/>
    </source>
</evidence>
<dbReference type="Pfam" id="PF02127">
    <property type="entry name" value="Peptidase_M18"/>
    <property type="match status" value="1"/>
</dbReference>
<evidence type="ECO:0000256" key="9">
    <source>
        <dbReference type="ARBA" id="ARBA00023049"/>
    </source>
</evidence>
<dbReference type="GO" id="GO:0004177">
    <property type="term" value="F:aminopeptidase activity"/>
    <property type="evidence" value="ECO:0007669"/>
    <property type="project" value="UniProtKB-UniRule"/>
</dbReference>
<gene>
    <name evidence="10" type="primary">apeB</name>
    <name evidence="13" type="ORF">JK359_14395</name>
</gene>
<dbReference type="Proteomes" id="UP000661858">
    <property type="component" value="Unassembled WGS sequence"/>
</dbReference>
<evidence type="ECO:0000256" key="6">
    <source>
        <dbReference type="ARBA" id="ARBA00022723"/>
    </source>
</evidence>
<evidence type="ECO:0000256" key="12">
    <source>
        <dbReference type="RuleBase" id="RU004387"/>
    </source>
</evidence>
<dbReference type="HAMAP" id="MF_00467">
    <property type="entry name" value="Aminopeptidase_M18_2"/>
    <property type="match status" value="1"/>
</dbReference>
<sequence>MSAPARFDRGHTDDLMSFLAASPSPYHAVANTAERLEKAGFRQVAETDAWDGTSGGKYVLRGGAIVAWYVPDGAEPHTPFHIIGAHTDSPNLRVKPRPDTGAHGWRQVAVEIYGGPLLNSWLDRDLGLAGRLTLRDGSSVLVNVDRPLLRVPQLAIHLDRSVSAEGLKLDKQRHLQPVWGLGGDVQDGDLIAYLEQEAGLAAGSVAGWDLMTHPVEAPAHLGRDRELVAGPRMDNLLSVHAGVAALAAAATSGAALTRIPVLAAFDHEENGSQSDTGADGPLLGSVLERSVFARGGSFEDRARAFAGTVCLSSDTGHAVHPNYAERHDPTHHPRVNGGPILKVNVNNRYATDGSGRAVFAAACEKANVPFQTFVSNNSMPCGTTIGPITAARHGIRTVDIGVAILSMHSVRELCGADDPFLLANALTAFLEG</sequence>
<evidence type="ECO:0000256" key="10">
    <source>
        <dbReference type="HAMAP-Rule" id="MF_00467"/>
    </source>
</evidence>
<feature type="binding site" evidence="10">
    <location>
        <position position="408"/>
    </location>
    <ligand>
        <name>Zn(2+)</name>
        <dbReference type="ChEBI" id="CHEBI:29105"/>
    </ligand>
</feature>
<dbReference type="SUPFAM" id="SSF53187">
    <property type="entry name" value="Zn-dependent exopeptidases"/>
    <property type="match status" value="1"/>
</dbReference>
<comment type="cofactor">
    <cofactor evidence="1 10 12">
        <name>Zn(2+)</name>
        <dbReference type="ChEBI" id="CHEBI:29105"/>
    </cofactor>
</comment>
<dbReference type="FunFam" id="2.30.250.10:FF:000004">
    <property type="entry name" value="Probable M18 family aminopeptidase 2"/>
    <property type="match status" value="1"/>
</dbReference>
<dbReference type="PANTHER" id="PTHR28570">
    <property type="entry name" value="ASPARTYL AMINOPEPTIDASE"/>
    <property type="match status" value="1"/>
</dbReference>
<dbReference type="PRINTS" id="PR00932">
    <property type="entry name" value="AMINO1PTASE"/>
</dbReference>
<evidence type="ECO:0000256" key="8">
    <source>
        <dbReference type="ARBA" id="ARBA00022833"/>
    </source>
</evidence>
<dbReference type="InterPro" id="IPR022984">
    <property type="entry name" value="M18_aminopeptidase_2"/>
</dbReference>
<dbReference type="GO" id="GO:0008237">
    <property type="term" value="F:metallopeptidase activity"/>
    <property type="evidence" value="ECO:0007669"/>
    <property type="project" value="UniProtKB-UniRule"/>
</dbReference>
<dbReference type="GO" id="GO:0005737">
    <property type="term" value="C:cytoplasm"/>
    <property type="evidence" value="ECO:0007669"/>
    <property type="project" value="UniProtKB-ARBA"/>
</dbReference>
<keyword evidence="5 10" id="KW-0645">Protease</keyword>